<dbReference type="Proteomes" id="UP001276659">
    <property type="component" value="Unassembled WGS sequence"/>
</dbReference>
<evidence type="ECO:0000313" key="2">
    <source>
        <dbReference type="Proteomes" id="UP001276659"/>
    </source>
</evidence>
<comment type="caution">
    <text evidence="1">The sequence shown here is derived from an EMBL/GenBank/DDBJ whole genome shotgun (WGS) entry which is preliminary data.</text>
</comment>
<protein>
    <submittedName>
        <fullName evidence="1">Uncharacterized protein</fullName>
    </submittedName>
</protein>
<dbReference type="AlphaFoldDB" id="A0AAD9Z324"/>
<accession>A0AAD9Z324</accession>
<reference evidence="1" key="1">
    <citation type="submission" date="2022-11" db="EMBL/GenBank/DDBJ databases">
        <title>Chromosomal genome sequence assembly and mating type (MAT) locus characterization of the leprose asexual lichenized fungus Lepraria neglecta (Nyl.) Erichsen.</title>
        <authorList>
            <person name="Allen J.L."/>
            <person name="Pfeffer B."/>
        </authorList>
    </citation>
    <scope>NUCLEOTIDE SEQUENCE</scope>
    <source>
        <strain evidence="1">Allen 5258</strain>
    </source>
</reference>
<name>A0AAD9Z324_9LECA</name>
<evidence type="ECO:0000313" key="1">
    <source>
        <dbReference type="EMBL" id="KAK3169743.1"/>
    </source>
</evidence>
<gene>
    <name evidence="1" type="ORF">OEA41_009127</name>
</gene>
<sequence length="192" mass="21949">MPLSPIHLYLTYPPQVSVEYVYTNIPSLSPKRVLGYRVLDRMDQARNNTLTKGDGDPAMAAAAEPEFYNLTLALDPMLNALMNATCNIELTTESSVYDKLFVPKDDREGFYFWYHILVNNMDLLLDDDSAEREELHEDERVVPLFEILQSFIESPVKERGDACEEFQSLGSLREGMELEMGRQVVFGVDEEL</sequence>
<dbReference type="EMBL" id="JASNWA010000009">
    <property type="protein sequence ID" value="KAK3169743.1"/>
    <property type="molecule type" value="Genomic_DNA"/>
</dbReference>
<proteinExistence type="predicted"/>
<keyword evidence="2" id="KW-1185">Reference proteome</keyword>
<organism evidence="1 2">
    <name type="scientific">Lepraria neglecta</name>
    <dbReference type="NCBI Taxonomy" id="209136"/>
    <lineage>
        <taxon>Eukaryota</taxon>
        <taxon>Fungi</taxon>
        <taxon>Dikarya</taxon>
        <taxon>Ascomycota</taxon>
        <taxon>Pezizomycotina</taxon>
        <taxon>Lecanoromycetes</taxon>
        <taxon>OSLEUM clade</taxon>
        <taxon>Lecanoromycetidae</taxon>
        <taxon>Lecanorales</taxon>
        <taxon>Lecanorineae</taxon>
        <taxon>Stereocaulaceae</taxon>
        <taxon>Lepraria</taxon>
    </lineage>
</organism>